<dbReference type="Gene3D" id="4.10.520.10">
    <property type="entry name" value="IHF-like DNA-binding proteins"/>
    <property type="match status" value="1"/>
</dbReference>
<dbReference type="InterPro" id="IPR020816">
    <property type="entry name" value="Histone-like_DNA-bd_CS"/>
</dbReference>
<dbReference type="Pfam" id="PF00216">
    <property type="entry name" value="Bac_DNA_binding"/>
    <property type="match status" value="1"/>
</dbReference>
<comment type="similarity">
    <text evidence="1 4">Belongs to the bacterial histone-like protein family.</text>
</comment>
<dbReference type="GO" id="GO:0030527">
    <property type="term" value="F:structural constituent of chromatin"/>
    <property type="evidence" value="ECO:0007669"/>
    <property type="project" value="InterPro"/>
</dbReference>
<sequence length="93" mass="9596">MNKATLIDVVAKSLDLSKSVAADAVNATLHSIVEAVANGDTVNLVGFGSFKPASRAAREARNPATGETVKVPATVTPRFSAGKSFKEAVAIRN</sequence>
<dbReference type="EMBL" id="CP071137">
    <property type="protein sequence ID" value="QWY77752.1"/>
    <property type="molecule type" value="Genomic_DNA"/>
</dbReference>
<organism evidence="5 6">
    <name type="scientific">Ferrovum myxofaciens</name>
    <dbReference type="NCBI Taxonomy" id="416213"/>
    <lineage>
        <taxon>Bacteria</taxon>
        <taxon>Pseudomonadati</taxon>
        <taxon>Pseudomonadota</taxon>
        <taxon>Betaproteobacteria</taxon>
        <taxon>Ferrovales</taxon>
        <taxon>Ferrovaceae</taxon>
        <taxon>Ferrovum</taxon>
    </lineage>
</organism>
<dbReference type="AlphaFoldDB" id="A0A9E6SXR3"/>
<dbReference type="InterPro" id="IPR010992">
    <property type="entry name" value="IHF-like_DNA-bd_dom_sf"/>
</dbReference>
<keyword evidence="2" id="KW-0226">DNA condensation</keyword>
<protein>
    <submittedName>
        <fullName evidence="5">HU family DNA-binding protein</fullName>
    </submittedName>
</protein>
<evidence type="ECO:0000256" key="2">
    <source>
        <dbReference type="ARBA" id="ARBA00023067"/>
    </source>
</evidence>
<dbReference type="CDD" id="cd13831">
    <property type="entry name" value="HU"/>
    <property type="match status" value="1"/>
</dbReference>
<evidence type="ECO:0000313" key="6">
    <source>
        <dbReference type="Proteomes" id="UP000683551"/>
    </source>
</evidence>
<dbReference type="InterPro" id="IPR000119">
    <property type="entry name" value="Hist_DNA-bd"/>
</dbReference>
<evidence type="ECO:0000256" key="4">
    <source>
        <dbReference type="RuleBase" id="RU003939"/>
    </source>
</evidence>
<dbReference type="SUPFAM" id="SSF47729">
    <property type="entry name" value="IHF-like DNA-binding proteins"/>
    <property type="match status" value="1"/>
</dbReference>
<keyword evidence="3 5" id="KW-0238">DNA-binding</keyword>
<gene>
    <name evidence="5" type="ORF">JZL65_01305</name>
</gene>
<dbReference type="GO" id="GO:0005829">
    <property type="term" value="C:cytosol"/>
    <property type="evidence" value="ECO:0007669"/>
    <property type="project" value="TreeGrafter"/>
</dbReference>
<accession>A0A9E6SXR3</accession>
<dbReference type="PROSITE" id="PS00045">
    <property type="entry name" value="HISTONE_LIKE"/>
    <property type="match status" value="1"/>
</dbReference>
<name>A0A9E6SXR3_9PROT</name>
<dbReference type="SMART" id="SM00411">
    <property type="entry name" value="BHL"/>
    <property type="match status" value="1"/>
</dbReference>
<dbReference type="PRINTS" id="PR01727">
    <property type="entry name" value="DNABINDINGHU"/>
</dbReference>
<dbReference type="PANTHER" id="PTHR33175:SF3">
    <property type="entry name" value="DNA-BINDING PROTEIN HU-BETA"/>
    <property type="match status" value="1"/>
</dbReference>
<dbReference type="Proteomes" id="UP000683551">
    <property type="component" value="Chromosome"/>
</dbReference>
<evidence type="ECO:0000313" key="5">
    <source>
        <dbReference type="EMBL" id="QWY77752.1"/>
    </source>
</evidence>
<dbReference type="GO" id="GO:0003677">
    <property type="term" value="F:DNA binding"/>
    <property type="evidence" value="ECO:0007669"/>
    <property type="project" value="UniProtKB-KW"/>
</dbReference>
<evidence type="ECO:0000256" key="1">
    <source>
        <dbReference type="ARBA" id="ARBA00010529"/>
    </source>
</evidence>
<proteinExistence type="inferred from homology"/>
<dbReference type="PANTHER" id="PTHR33175">
    <property type="entry name" value="DNA-BINDING PROTEIN HU"/>
    <property type="match status" value="1"/>
</dbReference>
<dbReference type="GO" id="GO:0030261">
    <property type="term" value="P:chromosome condensation"/>
    <property type="evidence" value="ECO:0007669"/>
    <property type="project" value="UniProtKB-KW"/>
</dbReference>
<reference evidence="5" key="1">
    <citation type="submission" date="2021-02" db="EMBL/GenBank/DDBJ databases">
        <title>Comparative genomics of Ferrovum myxofaciens strains, predominant extremophile bacteria forming large biofilm stalactites in acid mine ecosystems.</title>
        <authorList>
            <person name="Burkartova K."/>
            <person name="Ridl J."/>
            <person name="Pajer P."/>
            <person name="Falteisek L."/>
        </authorList>
    </citation>
    <scope>NUCLEOTIDE SEQUENCE</scope>
    <source>
        <strain evidence="5">MI1III</strain>
    </source>
</reference>
<evidence type="ECO:0000256" key="3">
    <source>
        <dbReference type="ARBA" id="ARBA00023125"/>
    </source>
</evidence>